<name>A0A3N1KYG9_9PROT</name>
<dbReference type="HAMAP" id="MF_00772">
    <property type="entry name" value="OGT"/>
    <property type="match status" value="1"/>
</dbReference>
<keyword evidence="2 8" id="KW-0963">Cytoplasm</keyword>
<dbReference type="GO" id="GO:0003908">
    <property type="term" value="F:methylated-DNA-[protein]-cysteine S-methyltransferase activity"/>
    <property type="evidence" value="ECO:0007669"/>
    <property type="project" value="UniProtKB-UniRule"/>
</dbReference>
<dbReference type="InterPro" id="IPR036388">
    <property type="entry name" value="WH-like_DNA-bd_sf"/>
</dbReference>
<protein>
    <recommendedName>
        <fullName evidence="8">Methylated-DNA--protein-cysteine methyltransferase</fullName>
        <ecNumber evidence="8">2.1.1.63</ecNumber>
    </recommendedName>
    <alternativeName>
        <fullName evidence="8">6-O-methylguanine-DNA methyltransferase</fullName>
        <shortName evidence="8">MGMT</shortName>
    </alternativeName>
    <alternativeName>
        <fullName evidence="8">O-6-methylguanine-DNA-alkyltransferase</fullName>
    </alternativeName>
</protein>
<accession>A0A3N1KYG9</accession>
<feature type="domain" description="Methylguanine DNA methyltransferase ribonuclease-like" evidence="10">
    <location>
        <begin position="11"/>
        <end position="77"/>
    </location>
</feature>
<evidence type="ECO:0000313" key="11">
    <source>
        <dbReference type="EMBL" id="ROP84472.1"/>
    </source>
</evidence>
<keyword evidence="3 8" id="KW-0489">Methyltransferase</keyword>
<evidence type="ECO:0000256" key="6">
    <source>
        <dbReference type="ARBA" id="ARBA00023204"/>
    </source>
</evidence>
<dbReference type="PANTHER" id="PTHR10815">
    <property type="entry name" value="METHYLATED-DNA--PROTEIN-CYSTEINE METHYLTRANSFERASE"/>
    <property type="match status" value="1"/>
</dbReference>
<dbReference type="GO" id="GO:0032259">
    <property type="term" value="P:methylation"/>
    <property type="evidence" value="ECO:0007669"/>
    <property type="project" value="UniProtKB-KW"/>
</dbReference>
<proteinExistence type="inferred from homology"/>
<comment type="function">
    <text evidence="8">Involved in the cellular defense against the biological effects of O6-methylguanine (O6-MeG) and O4-methylthymine (O4-MeT) in DNA. Repairs the methylated nucleobase in DNA by stoichiometrically transferring the methyl group to a cysteine residue in the enzyme. This is a suicide reaction: the enzyme is irreversibly inactivated.</text>
</comment>
<dbReference type="PANTHER" id="PTHR10815:SF5">
    <property type="entry name" value="METHYLATED-DNA--PROTEIN-CYSTEINE METHYLTRANSFERASE"/>
    <property type="match status" value="1"/>
</dbReference>
<dbReference type="EC" id="2.1.1.63" evidence="8"/>
<dbReference type="EMBL" id="RJKX01000015">
    <property type="protein sequence ID" value="ROP84472.1"/>
    <property type="molecule type" value="Genomic_DNA"/>
</dbReference>
<keyword evidence="5 8" id="KW-0227">DNA damage</keyword>
<feature type="domain" description="Methylated-DNA-[protein]-cysteine S-methyltransferase DNA binding" evidence="9">
    <location>
        <begin position="87"/>
        <end position="167"/>
    </location>
</feature>
<dbReference type="PROSITE" id="PS00374">
    <property type="entry name" value="MGMT"/>
    <property type="match status" value="1"/>
</dbReference>
<comment type="similarity">
    <text evidence="8">Belongs to the MGMT family.</text>
</comment>
<dbReference type="InterPro" id="IPR008332">
    <property type="entry name" value="MethylG_MeTrfase_N"/>
</dbReference>
<dbReference type="Gene3D" id="3.30.160.70">
    <property type="entry name" value="Methylated DNA-protein cysteine methyltransferase domain"/>
    <property type="match status" value="1"/>
</dbReference>
<dbReference type="SUPFAM" id="SSF46767">
    <property type="entry name" value="Methylated DNA-protein cysteine methyltransferase, C-terminal domain"/>
    <property type="match status" value="1"/>
</dbReference>
<dbReference type="GO" id="GO:0005737">
    <property type="term" value="C:cytoplasm"/>
    <property type="evidence" value="ECO:0007669"/>
    <property type="project" value="UniProtKB-SubCell"/>
</dbReference>
<dbReference type="InterPro" id="IPR023546">
    <property type="entry name" value="MGMT"/>
</dbReference>
<keyword evidence="6 8" id="KW-0234">DNA repair</keyword>
<evidence type="ECO:0000313" key="12">
    <source>
        <dbReference type="Proteomes" id="UP000278222"/>
    </source>
</evidence>
<evidence type="ECO:0000256" key="2">
    <source>
        <dbReference type="ARBA" id="ARBA00022490"/>
    </source>
</evidence>
<evidence type="ECO:0000256" key="7">
    <source>
        <dbReference type="ARBA" id="ARBA00049348"/>
    </source>
</evidence>
<keyword evidence="12" id="KW-1185">Reference proteome</keyword>
<dbReference type="NCBIfam" id="TIGR00589">
    <property type="entry name" value="ogt"/>
    <property type="match status" value="1"/>
</dbReference>
<sequence>MRAMRLHRDRIETPIGAMLLLADDRHLRVLEFEDQAHRLDDWVRHRFGRPELVDARDPLGLGAMLAAYFAGRLEAIDAIAAHAGGTPFQETVWAALRAIPAGETRSYGSLAAAIGRPAAQRAVGAANGRNPLAVVIPCHRLLGSNGALTGYGGGITRKRWLLAHEGARISPRA</sequence>
<evidence type="ECO:0000256" key="5">
    <source>
        <dbReference type="ARBA" id="ARBA00022763"/>
    </source>
</evidence>
<dbReference type="InterPro" id="IPR001497">
    <property type="entry name" value="MethylDNA_cys_MeTrfase_AS"/>
</dbReference>
<evidence type="ECO:0000256" key="3">
    <source>
        <dbReference type="ARBA" id="ARBA00022603"/>
    </source>
</evidence>
<dbReference type="InterPro" id="IPR014048">
    <property type="entry name" value="MethylDNA_cys_MeTrfase_DNA-bd"/>
</dbReference>
<dbReference type="Gene3D" id="1.10.10.10">
    <property type="entry name" value="Winged helix-like DNA-binding domain superfamily/Winged helix DNA-binding domain"/>
    <property type="match status" value="1"/>
</dbReference>
<dbReference type="InterPro" id="IPR036217">
    <property type="entry name" value="MethylDNA_cys_MeTrfase_DNAb"/>
</dbReference>
<keyword evidence="4 8" id="KW-0808">Transferase</keyword>
<dbReference type="SUPFAM" id="SSF53155">
    <property type="entry name" value="Methylated DNA-protein cysteine methyltransferase domain"/>
    <property type="match status" value="1"/>
</dbReference>
<comment type="subcellular location">
    <subcellularLocation>
        <location evidence="8">Cytoplasm</location>
    </subcellularLocation>
</comment>
<feature type="active site" description="Nucleophile; methyl group acceptor" evidence="8">
    <location>
        <position position="138"/>
    </location>
</feature>
<comment type="catalytic activity">
    <reaction evidence="7 8">
        <text>a 6-O-methyl-2'-deoxyguanosine in DNA + L-cysteinyl-[protein] = S-methyl-L-cysteinyl-[protein] + a 2'-deoxyguanosine in DNA</text>
        <dbReference type="Rhea" id="RHEA:24000"/>
        <dbReference type="Rhea" id="RHEA-COMP:10131"/>
        <dbReference type="Rhea" id="RHEA-COMP:10132"/>
        <dbReference type="Rhea" id="RHEA-COMP:11367"/>
        <dbReference type="Rhea" id="RHEA-COMP:11368"/>
        <dbReference type="ChEBI" id="CHEBI:29950"/>
        <dbReference type="ChEBI" id="CHEBI:82612"/>
        <dbReference type="ChEBI" id="CHEBI:85445"/>
        <dbReference type="ChEBI" id="CHEBI:85448"/>
        <dbReference type="EC" id="2.1.1.63"/>
    </reaction>
</comment>
<dbReference type="Pfam" id="PF01035">
    <property type="entry name" value="DNA_binding_1"/>
    <property type="match status" value="1"/>
</dbReference>
<dbReference type="CDD" id="cd06445">
    <property type="entry name" value="ATase"/>
    <property type="match status" value="1"/>
</dbReference>
<dbReference type="FunFam" id="1.10.10.10:FF:000337">
    <property type="entry name" value="Methylated-DNA--protein-cysteine methyltransferase"/>
    <property type="match status" value="1"/>
</dbReference>
<dbReference type="InterPro" id="IPR036631">
    <property type="entry name" value="MGMT_N_sf"/>
</dbReference>
<dbReference type="AlphaFoldDB" id="A0A3N1KYG9"/>
<dbReference type="Pfam" id="PF02870">
    <property type="entry name" value="Methyltransf_1N"/>
    <property type="match status" value="1"/>
</dbReference>
<gene>
    <name evidence="11" type="ORF">EDC65_3826</name>
</gene>
<dbReference type="GO" id="GO:0006307">
    <property type="term" value="P:DNA alkylation repair"/>
    <property type="evidence" value="ECO:0007669"/>
    <property type="project" value="UniProtKB-UniRule"/>
</dbReference>
<evidence type="ECO:0000259" key="9">
    <source>
        <dbReference type="Pfam" id="PF01035"/>
    </source>
</evidence>
<evidence type="ECO:0000256" key="1">
    <source>
        <dbReference type="ARBA" id="ARBA00001286"/>
    </source>
</evidence>
<comment type="caution">
    <text evidence="11">The sequence shown here is derived from an EMBL/GenBank/DDBJ whole genome shotgun (WGS) entry which is preliminary data.</text>
</comment>
<comment type="catalytic activity">
    <reaction evidence="1 8">
        <text>a 4-O-methyl-thymidine in DNA + L-cysteinyl-[protein] = a thymidine in DNA + S-methyl-L-cysteinyl-[protein]</text>
        <dbReference type="Rhea" id="RHEA:53428"/>
        <dbReference type="Rhea" id="RHEA-COMP:10131"/>
        <dbReference type="Rhea" id="RHEA-COMP:10132"/>
        <dbReference type="Rhea" id="RHEA-COMP:13555"/>
        <dbReference type="Rhea" id="RHEA-COMP:13556"/>
        <dbReference type="ChEBI" id="CHEBI:29950"/>
        <dbReference type="ChEBI" id="CHEBI:82612"/>
        <dbReference type="ChEBI" id="CHEBI:137386"/>
        <dbReference type="ChEBI" id="CHEBI:137387"/>
        <dbReference type="EC" id="2.1.1.63"/>
    </reaction>
</comment>
<organism evidence="11 12">
    <name type="scientific">Stella humosa</name>
    <dbReference type="NCBI Taxonomy" id="94"/>
    <lineage>
        <taxon>Bacteria</taxon>
        <taxon>Pseudomonadati</taxon>
        <taxon>Pseudomonadota</taxon>
        <taxon>Alphaproteobacteria</taxon>
        <taxon>Rhodospirillales</taxon>
        <taxon>Stellaceae</taxon>
        <taxon>Stella</taxon>
    </lineage>
</organism>
<evidence type="ECO:0000256" key="8">
    <source>
        <dbReference type="HAMAP-Rule" id="MF_00772"/>
    </source>
</evidence>
<comment type="miscellaneous">
    <text evidence="8">This enzyme catalyzes only one turnover and therefore is not strictly catalytic. According to one definition, an enzyme is a biocatalyst that acts repeatedly and over many reaction cycles.</text>
</comment>
<dbReference type="Proteomes" id="UP000278222">
    <property type="component" value="Unassembled WGS sequence"/>
</dbReference>
<reference evidence="11 12" key="1">
    <citation type="submission" date="2018-11" db="EMBL/GenBank/DDBJ databases">
        <title>Genomic Encyclopedia of Type Strains, Phase IV (KMG-IV): sequencing the most valuable type-strain genomes for metagenomic binning, comparative biology and taxonomic classification.</title>
        <authorList>
            <person name="Goeker M."/>
        </authorList>
    </citation>
    <scope>NUCLEOTIDE SEQUENCE [LARGE SCALE GENOMIC DNA]</scope>
    <source>
        <strain evidence="11 12">DSM 5900</strain>
    </source>
</reference>
<evidence type="ECO:0000256" key="4">
    <source>
        <dbReference type="ARBA" id="ARBA00022679"/>
    </source>
</evidence>
<evidence type="ECO:0000259" key="10">
    <source>
        <dbReference type="Pfam" id="PF02870"/>
    </source>
</evidence>